<dbReference type="KEGG" id="echi:FKX85_10840"/>
<proteinExistence type="predicted"/>
<name>A0A514CI52_9BACT</name>
<reference evidence="1 2" key="1">
    <citation type="submission" date="2019-06" db="EMBL/GenBank/DDBJ databases">
        <title>Echinicola alkalisoli sp. nov. isolated from saline soil.</title>
        <authorList>
            <person name="Sun J.-Q."/>
            <person name="Xu L."/>
        </authorList>
    </citation>
    <scope>NUCLEOTIDE SEQUENCE [LARGE SCALE GENOMIC DNA]</scope>
    <source>
        <strain evidence="1 2">LN3S3</strain>
    </source>
</reference>
<evidence type="ECO:0000313" key="1">
    <source>
        <dbReference type="EMBL" id="QDH79507.1"/>
    </source>
</evidence>
<dbReference type="OrthoDB" id="47198at2"/>
<sequence>MTFFYLTNFYSHSAPHIIHALGCPNMPDMNELGYLGPFNNCSEASRSASKKFDNIKVCECCCDKRKKPIVNNAPC</sequence>
<evidence type="ECO:0000313" key="2">
    <source>
        <dbReference type="Proteomes" id="UP000316614"/>
    </source>
</evidence>
<protein>
    <submittedName>
        <fullName evidence="1">Uncharacterized protein</fullName>
    </submittedName>
</protein>
<keyword evidence="2" id="KW-1185">Reference proteome</keyword>
<dbReference type="Proteomes" id="UP000316614">
    <property type="component" value="Chromosome"/>
</dbReference>
<dbReference type="EMBL" id="CP041253">
    <property type="protein sequence ID" value="QDH79507.1"/>
    <property type="molecule type" value="Genomic_DNA"/>
</dbReference>
<accession>A0A514CI52</accession>
<dbReference type="AlphaFoldDB" id="A0A514CI52"/>
<gene>
    <name evidence="1" type="ORF">FKX85_10840</name>
</gene>
<organism evidence="1 2">
    <name type="scientific">Echinicola soli</name>
    <dbReference type="NCBI Taxonomy" id="2591634"/>
    <lineage>
        <taxon>Bacteria</taxon>
        <taxon>Pseudomonadati</taxon>
        <taxon>Bacteroidota</taxon>
        <taxon>Cytophagia</taxon>
        <taxon>Cytophagales</taxon>
        <taxon>Cyclobacteriaceae</taxon>
        <taxon>Echinicola</taxon>
    </lineage>
</organism>